<reference evidence="6" key="1">
    <citation type="submission" date="2023-06" db="EMBL/GenBank/DDBJ databases">
        <title>Genomic of Parafulvivirga corallium.</title>
        <authorList>
            <person name="Wang G."/>
        </authorList>
    </citation>
    <scope>NUCLEOTIDE SEQUENCE</scope>
    <source>
        <strain evidence="6">BMA10</strain>
    </source>
</reference>
<dbReference type="PANTHER" id="PTHR30329">
    <property type="entry name" value="STATOR ELEMENT OF FLAGELLAR MOTOR COMPLEX"/>
    <property type="match status" value="1"/>
</dbReference>
<evidence type="ECO:0000256" key="4">
    <source>
        <dbReference type="PROSITE-ProRule" id="PRU00473"/>
    </source>
</evidence>
<feature type="domain" description="OmpA-like" evidence="5">
    <location>
        <begin position="526"/>
        <end position="643"/>
    </location>
</feature>
<dbReference type="SUPFAM" id="SSF82171">
    <property type="entry name" value="DPP6 N-terminal domain-like"/>
    <property type="match status" value="1"/>
</dbReference>
<name>A0ABT8KJD8_9BACT</name>
<keyword evidence="2 4" id="KW-0472">Membrane</keyword>
<dbReference type="InterPro" id="IPR006665">
    <property type="entry name" value="OmpA-like"/>
</dbReference>
<organism evidence="6 7">
    <name type="scientific">Splendidivirga corallicola</name>
    <dbReference type="NCBI Taxonomy" id="3051826"/>
    <lineage>
        <taxon>Bacteria</taxon>
        <taxon>Pseudomonadati</taxon>
        <taxon>Bacteroidota</taxon>
        <taxon>Cytophagia</taxon>
        <taxon>Cytophagales</taxon>
        <taxon>Splendidivirgaceae</taxon>
        <taxon>Splendidivirga</taxon>
    </lineage>
</organism>
<dbReference type="PROSITE" id="PS01068">
    <property type="entry name" value="OMPA_1"/>
    <property type="match status" value="1"/>
</dbReference>
<dbReference type="PANTHER" id="PTHR30329:SF21">
    <property type="entry name" value="LIPOPROTEIN YIAD-RELATED"/>
    <property type="match status" value="1"/>
</dbReference>
<sequence>MFILIVSSHSFSQKKKWRGFKLKGTTDSIQGSLDIQPIVFDNINKIPYFYDKKKFNLIRKYNTEKNWEKLYQPLEDYVKRFGIENFYKDTYWLWRYAQITELNGNIEKAKILYRLVLKHHRKEADFKKLSLHYDSLNQNNADNYVPLEYYYELVEYRKEIDTLRPPRGILINMGQEINSEHPDYGPALSLHNNTLLITSKRNQIRRDLDKIVNEDLFFSTRIDGHWQPAKSFKNINTRYNEGSACLSRDGKTLYFARCNSTDGFGNCDLFVAEMQQDSTWGNIKNLGEMVNGPSWDSQPSLSHSEDTLYFASDRIGGFGLSDIYFTYKNKKGEWTKAQNLGPVVNTRGNEVSPFYHPMHSVLYFSSNGHLLNFGDFDIYKSYQVDQRWAEPKNVGPLVNGSGSEYYFTIDSKSKDLFYAKSKKEEIENLDLFSFPLPMGAQPEATALVQGSLLETTTNEPMKGIVSIIDLDSGIEVAPKFLREDGSFSFDLINNKNYLLIIQGDDFFRIEELFYLDGDFEYHRKVDRFSSRIKFESVEFDNGKAELKSEMYGDLNKIVDFMLDNPDFKLKISGHTDSDGSERLNLKLSEDRAKAIMEYITYFGSVEEDRVEAIGYGSSKPIVEEKTDEDKKLNRRVEFEIIRE</sequence>
<evidence type="ECO:0000256" key="2">
    <source>
        <dbReference type="ARBA" id="ARBA00023136"/>
    </source>
</evidence>
<dbReference type="PRINTS" id="PR01021">
    <property type="entry name" value="OMPADOMAIN"/>
</dbReference>
<dbReference type="InterPro" id="IPR036737">
    <property type="entry name" value="OmpA-like_sf"/>
</dbReference>
<dbReference type="CDD" id="cd07185">
    <property type="entry name" value="OmpA_C-like"/>
    <property type="match status" value="1"/>
</dbReference>
<dbReference type="InterPro" id="IPR006664">
    <property type="entry name" value="OMP_bac"/>
</dbReference>
<dbReference type="InterPro" id="IPR050330">
    <property type="entry name" value="Bact_OuterMem_StrucFunc"/>
</dbReference>
<gene>
    <name evidence="6" type="ORF">QQ008_05565</name>
</gene>
<dbReference type="Proteomes" id="UP001172082">
    <property type="component" value="Unassembled WGS sequence"/>
</dbReference>
<dbReference type="Gene3D" id="2.120.10.30">
    <property type="entry name" value="TolB, C-terminal domain"/>
    <property type="match status" value="1"/>
</dbReference>
<dbReference type="Pfam" id="PF00691">
    <property type="entry name" value="OmpA"/>
    <property type="match status" value="1"/>
</dbReference>
<keyword evidence="7" id="KW-1185">Reference proteome</keyword>
<dbReference type="Gene3D" id="3.30.1330.60">
    <property type="entry name" value="OmpA-like domain"/>
    <property type="match status" value="1"/>
</dbReference>
<keyword evidence="3" id="KW-0998">Cell outer membrane</keyword>
<dbReference type="PROSITE" id="PS51123">
    <property type="entry name" value="OMPA_2"/>
    <property type="match status" value="1"/>
</dbReference>
<dbReference type="Pfam" id="PF07676">
    <property type="entry name" value="PD40"/>
    <property type="match status" value="3"/>
</dbReference>
<comment type="caution">
    <text evidence="6">The sequence shown here is derived from an EMBL/GenBank/DDBJ whole genome shotgun (WGS) entry which is preliminary data.</text>
</comment>
<dbReference type="EMBL" id="JAUJEA010000001">
    <property type="protein sequence ID" value="MDN5200814.1"/>
    <property type="molecule type" value="Genomic_DNA"/>
</dbReference>
<proteinExistence type="predicted"/>
<dbReference type="InterPro" id="IPR011659">
    <property type="entry name" value="WD40"/>
</dbReference>
<comment type="subcellular location">
    <subcellularLocation>
        <location evidence="1">Cell outer membrane</location>
    </subcellularLocation>
</comment>
<evidence type="ECO:0000256" key="3">
    <source>
        <dbReference type="ARBA" id="ARBA00023237"/>
    </source>
</evidence>
<evidence type="ECO:0000313" key="6">
    <source>
        <dbReference type="EMBL" id="MDN5200814.1"/>
    </source>
</evidence>
<evidence type="ECO:0000256" key="1">
    <source>
        <dbReference type="ARBA" id="ARBA00004442"/>
    </source>
</evidence>
<dbReference type="SUPFAM" id="SSF103088">
    <property type="entry name" value="OmpA-like"/>
    <property type="match status" value="1"/>
</dbReference>
<evidence type="ECO:0000259" key="5">
    <source>
        <dbReference type="PROSITE" id="PS51123"/>
    </source>
</evidence>
<accession>A0ABT8KJD8</accession>
<dbReference type="InterPro" id="IPR011042">
    <property type="entry name" value="6-blade_b-propeller_TolB-like"/>
</dbReference>
<evidence type="ECO:0000313" key="7">
    <source>
        <dbReference type="Proteomes" id="UP001172082"/>
    </source>
</evidence>
<dbReference type="RefSeq" id="WP_346750833.1">
    <property type="nucleotide sequence ID" value="NZ_JAUJEA010000001.1"/>
</dbReference>
<protein>
    <submittedName>
        <fullName evidence="6">OmpA family protein</fullName>
    </submittedName>
</protein>
<dbReference type="InterPro" id="IPR006690">
    <property type="entry name" value="OMPA-like_CS"/>
</dbReference>